<dbReference type="Pfam" id="PF07714">
    <property type="entry name" value="PK_Tyr_Ser-Thr"/>
    <property type="match status" value="1"/>
</dbReference>
<dbReference type="GO" id="GO:0005524">
    <property type="term" value="F:ATP binding"/>
    <property type="evidence" value="ECO:0007669"/>
    <property type="project" value="InterPro"/>
</dbReference>
<reference evidence="11" key="1">
    <citation type="journal article" date="2020" name="Stud. Mycol.">
        <title>101 Dothideomycetes genomes: a test case for predicting lifestyles and emergence of pathogens.</title>
        <authorList>
            <person name="Haridas S."/>
            <person name="Albert R."/>
            <person name="Binder M."/>
            <person name="Bloem J."/>
            <person name="Labutti K."/>
            <person name="Salamov A."/>
            <person name="Andreopoulos B."/>
            <person name="Baker S."/>
            <person name="Barry K."/>
            <person name="Bills G."/>
            <person name="Bluhm B."/>
            <person name="Cannon C."/>
            <person name="Castanera R."/>
            <person name="Culley D."/>
            <person name="Daum C."/>
            <person name="Ezra D."/>
            <person name="Gonzalez J."/>
            <person name="Henrissat B."/>
            <person name="Kuo A."/>
            <person name="Liang C."/>
            <person name="Lipzen A."/>
            <person name="Lutzoni F."/>
            <person name="Magnuson J."/>
            <person name="Mondo S."/>
            <person name="Nolan M."/>
            <person name="Ohm R."/>
            <person name="Pangilinan J."/>
            <person name="Park H.-J."/>
            <person name="Ramirez L."/>
            <person name="Alfaro M."/>
            <person name="Sun H."/>
            <person name="Tritt A."/>
            <person name="Yoshinaga Y."/>
            <person name="Zwiers L.-H."/>
            <person name="Turgeon B."/>
            <person name="Goodwin S."/>
            <person name="Spatafora J."/>
            <person name="Crous P."/>
            <person name="Grigoriev I."/>
        </authorList>
    </citation>
    <scope>NUCLEOTIDE SEQUENCE</scope>
    <source>
        <strain evidence="11">CBS 121739</strain>
    </source>
</reference>
<evidence type="ECO:0000256" key="8">
    <source>
        <dbReference type="ARBA" id="ARBA00047899"/>
    </source>
</evidence>
<dbReference type="InterPro" id="IPR051681">
    <property type="entry name" value="Ser/Thr_Kinases-Pseudokinases"/>
</dbReference>
<keyword evidence="11" id="KW-0418">Kinase</keyword>
<dbReference type="OrthoDB" id="1668230at2759"/>
<evidence type="ECO:0000256" key="6">
    <source>
        <dbReference type="ARBA" id="ARBA00030980"/>
    </source>
</evidence>
<keyword evidence="11" id="KW-0808">Transferase</keyword>
<evidence type="ECO:0000313" key="12">
    <source>
        <dbReference type="Proteomes" id="UP000799437"/>
    </source>
</evidence>
<dbReference type="Gene3D" id="1.10.510.10">
    <property type="entry name" value="Transferase(Phosphotransferase) domain 1"/>
    <property type="match status" value="1"/>
</dbReference>
<dbReference type="GO" id="GO:0004674">
    <property type="term" value="F:protein serine/threonine kinase activity"/>
    <property type="evidence" value="ECO:0007669"/>
    <property type="project" value="UniProtKB-EC"/>
</dbReference>
<comment type="function">
    <text evidence="1">Component of the EKC/KEOPS complex that is required for the formation of a threonylcarbamoyl group on adenosine at position 37 (t(6)A37) in tRNAs that read codons beginning with adenine. The complex is probably involved in the transfer of the threonylcarbamoyl moiety of threonylcarbamoyl-AMP (TC-AMP) to the N6 group of A37. BUD32 has ATPase activity in the context of the EKC/KEOPS complex and likely plays a supporting role to the catalytic subunit KAE1. The EKC/KEOPS complex also promotes both telomere uncapping and telomere elongation. The complex is required for efficient recruitment of transcriptional coactivators.</text>
</comment>
<dbReference type="PANTHER" id="PTHR44329">
    <property type="entry name" value="SERINE/THREONINE-PROTEIN KINASE TNNI3K-RELATED"/>
    <property type="match status" value="1"/>
</dbReference>
<evidence type="ECO:0000256" key="7">
    <source>
        <dbReference type="ARBA" id="ARBA00033194"/>
    </source>
</evidence>
<evidence type="ECO:0000256" key="1">
    <source>
        <dbReference type="ARBA" id="ARBA00003747"/>
    </source>
</evidence>
<name>A0A6A6VT38_9PEZI</name>
<evidence type="ECO:0000313" key="11">
    <source>
        <dbReference type="EMBL" id="KAF2753049.1"/>
    </source>
</evidence>
<dbReference type="AlphaFoldDB" id="A0A6A6VT38"/>
<dbReference type="InterPro" id="IPR001245">
    <property type="entry name" value="Ser-Thr/Tyr_kinase_cat_dom"/>
</dbReference>
<evidence type="ECO:0000256" key="9">
    <source>
        <dbReference type="ARBA" id="ARBA00048679"/>
    </source>
</evidence>
<comment type="catalytic activity">
    <reaction evidence="8">
        <text>L-threonyl-[protein] + ATP = O-phospho-L-threonyl-[protein] + ADP + H(+)</text>
        <dbReference type="Rhea" id="RHEA:46608"/>
        <dbReference type="Rhea" id="RHEA-COMP:11060"/>
        <dbReference type="Rhea" id="RHEA-COMP:11605"/>
        <dbReference type="ChEBI" id="CHEBI:15378"/>
        <dbReference type="ChEBI" id="CHEBI:30013"/>
        <dbReference type="ChEBI" id="CHEBI:30616"/>
        <dbReference type="ChEBI" id="CHEBI:61977"/>
        <dbReference type="ChEBI" id="CHEBI:456216"/>
        <dbReference type="EC" id="2.7.11.1"/>
    </reaction>
</comment>
<dbReference type="Proteomes" id="UP000799437">
    <property type="component" value="Unassembled WGS sequence"/>
</dbReference>
<organism evidence="11 12">
    <name type="scientific">Pseudovirgaria hyperparasitica</name>
    <dbReference type="NCBI Taxonomy" id="470096"/>
    <lineage>
        <taxon>Eukaryota</taxon>
        <taxon>Fungi</taxon>
        <taxon>Dikarya</taxon>
        <taxon>Ascomycota</taxon>
        <taxon>Pezizomycotina</taxon>
        <taxon>Dothideomycetes</taxon>
        <taxon>Dothideomycetes incertae sedis</taxon>
        <taxon>Acrospermales</taxon>
        <taxon>Acrospermaceae</taxon>
        <taxon>Pseudovirgaria</taxon>
    </lineage>
</organism>
<evidence type="ECO:0000256" key="4">
    <source>
        <dbReference type="ARBA" id="ARBA00013948"/>
    </source>
</evidence>
<evidence type="ECO:0000259" key="10">
    <source>
        <dbReference type="PROSITE" id="PS50011"/>
    </source>
</evidence>
<accession>A0A6A6VT38</accession>
<evidence type="ECO:0000256" key="5">
    <source>
        <dbReference type="ARBA" id="ARBA00019973"/>
    </source>
</evidence>
<dbReference type="EMBL" id="ML996588">
    <property type="protein sequence ID" value="KAF2753049.1"/>
    <property type="molecule type" value="Genomic_DNA"/>
</dbReference>
<dbReference type="InterPro" id="IPR011009">
    <property type="entry name" value="Kinase-like_dom_sf"/>
</dbReference>
<dbReference type="GeneID" id="54490765"/>
<evidence type="ECO:0000256" key="3">
    <source>
        <dbReference type="ARBA" id="ARBA00012513"/>
    </source>
</evidence>
<feature type="domain" description="Protein kinase" evidence="10">
    <location>
        <begin position="78"/>
        <end position="354"/>
    </location>
</feature>
<dbReference type="EC" id="2.7.11.1" evidence="3"/>
<keyword evidence="12" id="KW-1185">Reference proteome</keyword>
<comment type="subunit">
    <text evidence="2">Component of the EKC/KEOPS complex composed of at least BUD32, CGI121, GON7, KAE1 and PCC1; the whole complex dimerizes.</text>
</comment>
<dbReference type="PROSITE" id="PS00109">
    <property type="entry name" value="PROTEIN_KINASE_TYR"/>
    <property type="match status" value="1"/>
</dbReference>
<protein>
    <recommendedName>
        <fullName evidence="5">EKC/KEOPS complex subunit BUD32</fullName>
        <ecNumber evidence="3">2.7.11.1</ecNumber>
    </recommendedName>
    <alternativeName>
        <fullName evidence="6 7">Atypical Serine/threonine protein kinase BUD32</fullName>
    </alternativeName>
    <alternativeName>
        <fullName evidence="4">EKC/KEOPS complex subunit bud32</fullName>
    </alternativeName>
</protein>
<sequence length="354" mass="40349">MKLTLAHVADARLALAQHIRAFGAERYFSDTTAPTVIIHVRAKVVPQRKVTLLKELANNPENLKLTMDPYEFWPWYPEGVSRIIAAGASNYIAIVDESTVLKFPIVPPQEEDVYTIGGLNYRRQLREAAVKGLEVEERILQHLGPHPRVIRLIQRHRDGLLLENMANGSVQKYLQENDSKTSLYQKLEWAWQAAEGLAYIHERNVLHCDFSIGNLLLDSNLMVKLCDFQGKLLDSDGSIILDGGAAVNTISSMPRPDYNICNQKSDIFALGTAIYIMITGQSPFPGLDPIDDEHEIQRRFRESDFPPLKTLYVGDIVRKCWMQQYAQATEIMDDIRRLQGYEAERLENRETRSK</sequence>
<dbReference type="RefSeq" id="XP_033595500.1">
    <property type="nucleotide sequence ID" value="XM_033749711.1"/>
</dbReference>
<comment type="catalytic activity">
    <reaction evidence="9">
        <text>L-seryl-[protein] + ATP = O-phospho-L-seryl-[protein] + ADP + H(+)</text>
        <dbReference type="Rhea" id="RHEA:17989"/>
        <dbReference type="Rhea" id="RHEA-COMP:9863"/>
        <dbReference type="Rhea" id="RHEA-COMP:11604"/>
        <dbReference type="ChEBI" id="CHEBI:15378"/>
        <dbReference type="ChEBI" id="CHEBI:29999"/>
        <dbReference type="ChEBI" id="CHEBI:30616"/>
        <dbReference type="ChEBI" id="CHEBI:83421"/>
        <dbReference type="ChEBI" id="CHEBI:456216"/>
        <dbReference type="EC" id="2.7.11.1"/>
    </reaction>
</comment>
<dbReference type="InterPro" id="IPR008266">
    <property type="entry name" value="Tyr_kinase_AS"/>
</dbReference>
<dbReference type="PROSITE" id="PS50011">
    <property type="entry name" value="PROTEIN_KINASE_DOM"/>
    <property type="match status" value="1"/>
</dbReference>
<dbReference type="InterPro" id="IPR000719">
    <property type="entry name" value="Prot_kinase_dom"/>
</dbReference>
<gene>
    <name evidence="11" type="ORF">EJ05DRAFT_542243</name>
</gene>
<evidence type="ECO:0000256" key="2">
    <source>
        <dbReference type="ARBA" id="ARBA00011534"/>
    </source>
</evidence>
<dbReference type="SUPFAM" id="SSF56112">
    <property type="entry name" value="Protein kinase-like (PK-like)"/>
    <property type="match status" value="1"/>
</dbReference>
<proteinExistence type="predicted"/>